<evidence type="ECO:0000313" key="4">
    <source>
        <dbReference type="Proteomes" id="UP000587524"/>
    </source>
</evidence>
<dbReference type="InterPro" id="IPR034139">
    <property type="entry name" value="TOPRIM_OLD"/>
</dbReference>
<name>A0ABR6C5Y0_9HYPH</name>
<dbReference type="EMBL" id="JACJHZ010000009">
    <property type="protein sequence ID" value="MBA9020416.1"/>
    <property type="molecule type" value="Genomic_DNA"/>
</dbReference>
<evidence type="ECO:0000259" key="1">
    <source>
        <dbReference type="Pfam" id="PF13304"/>
    </source>
</evidence>
<dbReference type="RefSeq" id="WP_182574129.1">
    <property type="nucleotide sequence ID" value="NZ_JACJHY010000009.1"/>
</dbReference>
<dbReference type="Proteomes" id="UP000587524">
    <property type="component" value="Unassembled WGS sequence"/>
</dbReference>
<dbReference type="Gene3D" id="3.40.50.300">
    <property type="entry name" value="P-loop containing nucleotide triphosphate hydrolases"/>
    <property type="match status" value="1"/>
</dbReference>
<feature type="domain" description="OLD protein-like TOPRIM" evidence="2">
    <location>
        <begin position="363"/>
        <end position="432"/>
    </location>
</feature>
<protein>
    <recommendedName>
        <fullName evidence="5">ATP-dependent endonuclease</fullName>
    </recommendedName>
</protein>
<keyword evidence="4" id="KW-1185">Reference proteome</keyword>
<dbReference type="InterPro" id="IPR051396">
    <property type="entry name" value="Bact_Antivir_Def_Nuclease"/>
</dbReference>
<dbReference type="PANTHER" id="PTHR43581">
    <property type="entry name" value="ATP/GTP PHOSPHATASE"/>
    <property type="match status" value="1"/>
</dbReference>
<dbReference type="Pfam" id="PF13304">
    <property type="entry name" value="AAA_21"/>
    <property type="match status" value="1"/>
</dbReference>
<feature type="domain" description="ATPase AAA-type core" evidence="1">
    <location>
        <begin position="26"/>
        <end position="322"/>
    </location>
</feature>
<proteinExistence type="predicted"/>
<accession>A0ABR6C5Y0</accession>
<dbReference type="Pfam" id="PF20469">
    <property type="entry name" value="OLD-like_TOPRIM"/>
    <property type="match status" value="1"/>
</dbReference>
<dbReference type="InterPro" id="IPR027417">
    <property type="entry name" value="P-loop_NTPase"/>
</dbReference>
<dbReference type="InterPro" id="IPR003959">
    <property type="entry name" value="ATPase_AAA_core"/>
</dbReference>
<reference evidence="3 4" key="1">
    <citation type="submission" date="2020-08" db="EMBL/GenBank/DDBJ databases">
        <title>Genomic Encyclopedia of Type Strains, Phase IV (KMG-IV): sequencing the most valuable type-strain genomes for metagenomic binning, comparative biology and taxonomic classification.</title>
        <authorList>
            <person name="Goeker M."/>
        </authorList>
    </citation>
    <scope>NUCLEOTIDE SEQUENCE [LARGE SCALE GENOMIC DNA]</scope>
    <source>
        <strain evidence="3 4">DSM 17455</strain>
    </source>
</reference>
<organism evidence="3 4">
    <name type="scientific">Aminobacter ciceronei</name>
    <dbReference type="NCBI Taxonomy" id="150723"/>
    <lineage>
        <taxon>Bacteria</taxon>
        <taxon>Pseudomonadati</taxon>
        <taxon>Pseudomonadota</taxon>
        <taxon>Alphaproteobacteria</taxon>
        <taxon>Hyphomicrobiales</taxon>
        <taxon>Phyllobacteriaceae</taxon>
        <taxon>Aminobacter</taxon>
    </lineage>
</organism>
<gene>
    <name evidence="3" type="ORF">HNQ97_002413</name>
</gene>
<evidence type="ECO:0008006" key="5">
    <source>
        <dbReference type="Google" id="ProtNLM"/>
    </source>
</evidence>
<dbReference type="PANTHER" id="PTHR43581:SF4">
    <property type="entry name" value="ATP_GTP PHOSPHATASE"/>
    <property type="match status" value="1"/>
</dbReference>
<evidence type="ECO:0000313" key="3">
    <source>
        <dbReference type="EMBL" id="MBA9020416.1"/>
    </source>
</evidence>
<comment type="caution">
    <text evidence="3">The sequence shown here is derived from an EMBL/GenBank/DDBJ whole genome shotgun (WGS) entry which is preliminary data.</text>
</comment>
<evidence type="ECO:0000259" key="2">
    <source>
        <dbReference type="Pfam" id="PF20469"/>
    </source>
</evidence>
<dbReference type="SUPFAM" id="SSF52540">
    <property type="entry name" value="P-loop containing nucleoside triphosphate hydrolases"/>
    <property type="match status" value="1"/>
</dbReference>
<sequence length="569" mass="61975">MARIRHISIENFRCIQKLEWYPAAGLNCLIGPGDSGKSSVLDAIDYCLGARRTVTITDADFYRLDVEKPISVTITIGELDDTLKSMDAYGFYLRSYRATTGAIEDEPEATAETVLTVNMKVGSDLETVWTLVSERAEAQGQSRYLTWADRTRLSPNRIGALADHNLAWRRGSVLNRLSEERADTSAALAKAARDARVAFGDAAEEQLGETLQIVTDTANVLGIPTGGKLKAMLDAHTVSFSGGTIALHDADGVPLRALGVESTRLLLAGLQRKAASEATVILIDELEYGLEPHRIIRLLGSLGAKETRPPLQAFITTHSPIALRELNGSQLVVLRKQDGAHRLHQVGTADDVQGTIRLYPEAFIANSVLVCEGASEVGLIRGLDLYLESTGYQSLNASGISLVDAKGVTNLYSRAKPFVALGYRVAVLRDDDRQPDPATETAFESAGYPAFRWRPGRALEDELFYSLPDAAIHSLLEKAVSYYDEFLIEAHLRSVTQQVLGLAECRGPVTPATRTAMATASKAKNNAWFKSVSSYEEIAREIIGPQLGHADPGFQEILNNVWAWMTSAS</sequence>